<dbReference type="Proteomes" id="UP000800082">
    <property type="component" value="Unassembled WGS sequence"/>
</dbReference>
<dbReference type="EMBL" id="ML979098">
    <property type="protein sequence ID" value="KAF1922136.1"/>
    <property type="molecule type" value="Genomic_DNA"/>
</dbReference>
<feature type="non-terminal residue" evidence="2">
    <location>
        <position position="1"/>
    </location>
</feature>
<proteinExistence type="predicted"/>
<protein>
    <submittedName>
        <fullName evidence="2">Uncharacterized protein</fullName>
    </submittedName>
</protein>
<reference evidence="2" key="1">
    <citation type="journal article" date="2020" name="Stud. Mycol.">
        <title>101 Dothideomycetes genomes: a test case for predicting lifestyles and emergence of pathogens.</title>
        <authorList>
            <person name="Haridas S."/>
            <person name="Albert R."/>
            <person name="Binder M."/>
            <person name="Bloem J."/>
            <person name="Labutti K."/>
            <person name="Salamov A."/>
            <person name="Andreopoulos B."/>
            <person name="Baker S."/>
            <person name="Barry K."/>
            <person name="Bills G."/>
            <person name="Bluhm B."/>
            <person name="Cannon C."/>
            <person name="Castanera R."/>
            <person name="Culley D."/>
            <person name="Daum C."/>
            <person name="Ezra D."/>
            <person name="Gonzalez J."/>
            <person name="Henrissat B."/>
            <person name="Kuo A."/>
            <person name="Liang C."/>
            <person name="Lipzen A."/>
            <person name="Lutzoni F."/>
            <person name="Magnuson J."/>
            <person name="Mondo S."/>
            <person name="Nolan M."/>
            <person name="Ohm R."/>
            <person name="Pangilinan J."/>
            <person name="Park H.-J."/>
            <person name="Ramirez L."/>
            <person name="Alfaro M."/>
            <person name="Sun H."/>
            <person name="Tritt A."/>
            <person name="Yoshinaga Y."/>
            <person name="Zwiers L.-H."/>
            <person name="Turgeon B."/>
            <person name="Goodwin S."/>
            <person name="Spatafora J."/>
            <person name="Crous P."/>
            <person name="Grigoriev I."/>
        </authorList>
    </citation>
    <scope>NUCLEOTIDE SEQUENCE</scope>
    <source>
        <strain evidence="2">CBS 183.55</strain>
    </source>
</reference>
<accession>A0A6A5R5W3</accession>
<evidence type="ECO:0000313" key="2">
    <source>
        <dbReference type="EMBL" id="KAF1922136.1"/>
    </source>
</evidence>
<dbReference type="GeneID" id="54355154"/>
<keyword evidence="3" id="KW-1185">Reference proteome</keyword>
<dbReference type="AlphaFoldDB" id="A0A6A5R5W3"/>
<feature type="region of interest" description="Disordered" evidence="1">
    <location>
        <begin position="1"/>
        <end position="65"/>
    </location>
</feature>
<sequence>HNAAKPIQLSQTGKKRASLLSTQKSKRQKRVVDAVGGAQAQEASSSQPPVTTSRGRSVRLPSKFK</sequence>
<evidence type="ECO:0000256" key="1">
    <source>
        <dbReference type="SAM" id="MobiDB-lite"/>
    </source>
</evidence>
<organism evidence="2 3">
    <name type="scientific">Didymella exigua CBS 183.55</name>
    <dbReference type="NCBI Taxonomy" id="1150837"/>
    <lineage>
        <taxon>Eukaryota</taxon>
        <taxon>Fungi</taxon>
        <taxon>Dikarya</taxon>
        <taxon>Ascomycota</taxon>
        <taxon>Pezizomycotina</taxon>
        <taxon>Dothideomycetes</taxon>
        <taxon>Pleosporomycetidae</taxon>
        <taxon>Pleosporales</taxon>
        <taxon>Pleosporineae</taxon>
        <taxon>Didymellaceae</taxon>
        <taxon>Didymella</taxon>
    </lineage>
</organism>
<dbReference type="RefSeq" id="XP_033442390.1">
    <property type="nucleotide sequence ID" value="XM_033597487.1"/>
</dbReference>
<evidence type="ECO:0000313" key="3">
    <source>
        <dbReference type="Proteomes" id="UP000800082"/>
    </source>
</evidence>
<gene>
    <name evidence="2" type="ORF">M421DRAFT_79472</name>
</gene>
<feature type="compositionally biased region" description="Polar residues" evidence="1">
    <location>
        <begin position="41"/>
        <end position="55"/>
    </location>
</feature>
<name>A0A6A5R5W3_9PLEO</name>
<dbReference type="OrthoDB" id="3695345at2759"/>